<protein>
    <submittedName>
        <fullName evidence="2">Uncharacterized protein</fullName>
    </submittedName>
</protein>
<dbReference type="Proteomes" id="UP000037088">
    <property type="component" value="Unassembled WGS sequence"/>
</dbReference>
<keyword evidence="4" id="KW-1185">Reference proteome</keyword>
<gene>
    <name evidence="1" type="ORF">NG42_16920</name>
    <name evidence="2" type="ORF">NG43_11720</name>
</gene>
<dbReference type="RefSeq" id="WP_052901209.1">
    <property type="nucleotide sequence ID" value="NZ_JRXE01000025.1"/>
</dbReference>
<evidence type="ECO:0000313" key="4">
    <source>
        <dbReference type="Proteomes" id="UP000037088"/>
    </source>
</evidence>
<dbReference type="EMBL" id="JRXE01000025">
    <property type="protein sequence ID" value="KOC88405.1"/>
    <property type="molecule type" value="Genomic_DNA"/>
</dbReference>
<comment type="caution">
    <text evidence="2">The sequence shown here is derived from an EMBL/GenBank/DDBJ whole genome shotgun (WGS) entry which is preliminary data.</text>
</comment>
<reference evidence="3 4" key="1">
    <citation type="journal article" date="2015" name="Int. J. Syst. Evol. Microbiol.">
        <title>Erwinia iniecta sp. nov., isolated from Russian wheat aphids (Diuraphis noxia).</title>
        <authorList>
            <person name="Campillo T."/>
            <person name="Luna E."/>
            <person name="Portier P."/>
            <person name="Fischer-Le Saux M."/>
            <person name="Lapitan N."/>
            <person name="Tisserat N.A."/>
            <person name="Leach J.E."/>
        </authorList>
    </citation>
    <scope>NUCLEOTIDE SEQUENCE [LARGE SCALE GENOMIC DNA]</scope>
    <source>
        <strain evidence="1 4">B120</strain>
        <strain evidence="2 3">B149</strain>
    </source>
</reference>
<dbReference type="AlphaFoldDB" id="A0A0L7TD04"/>
<dbReference type="PATRIC" id="fig|1560201.3.peg.3583"/>
<accession>A0A0L7TD04</accession>
<dbReference type="Proteomes" id="UP000036851">
    <property type="component" value="Unassembled WGS sequence"/>
</dbReference>
<evidence type="ECO:0000313" key="3">
    <source>
        <dbReference type="Proteomes" id="UP000036851"/>
    </source>
</evidence>
<evidence type="ECO:0000313" key="1">
    <source>
        <dbReference type="EMBL" id="KOC88405.1"/>
    </source>
</evidence>
<organism evidence="2 3">
    <name type="scientific">Winslowiella iniecta</name>
    <dbReference type="NCBI Taxonomy" id="1560201"/>
    <lineage>
        <taxon>Bacteria</taxon>
        <taxon>Pseudomonadati</taxon>
        <taxon>Pseudomonadota</taxon>
        <taxon>Gammaproteobacteria</taxon>
        <taxon>Enterobacterales</taxon>
        <taxon>Erwiniaceae</taxon>
        <taxon>Winslowiella</taxon>
    </lineage>
</organism>
<proteinExistence type="predicted"/>
<dbReference type="EMBL" id="JRXF01000016">
    <property type="protein sequence ID" value="KOC93254.1"/>
    <property type="molecule type" value="Genomic_DNA"/>
</dbReference>
<evidence type="ECO:0000313" key="2">
    <source>
        <dbReference type="EMBL" id="KOC93254.1"/>
    </source>
</evidence>
<sequence>MFIEKNFLTDLISSKSGKNALISADFQPNRRLMQTFTDNCAEKEDAILADNNKSRRPLMLYIEE</sequence>
<name>A0A0L7TD04_9GAMM</name>